<dbReference type="KEGG" id="dpp:DICPUDRAFT_153543"/>
<name>F0ZP65_DICPU</name>
<proteinExistence type="predicted"/>
<dbReference type="GeneID" id="10500196"/>
<dbReference type="AlphaFoldDB" id="F0ZP65"/>
<dbReference type="Proteomes" id="UP000001064">
    <property type="component" value="Unassembled WGS sequence"/>
</dbReference>
<dbReference type="EMBL" id="GL871104">
    <property type="protein sequence ID" value="EGC34281.1"/>
    <property type="molecule type" value="Genomic_DNA"/>
</dbReference>
<keyword evidence="2" id="KW-1185">Reference proteome</keyword>
<gene>
    <name evidence="1" type="ORF">DICPUDRAFT_153543</name>
</gene>
<dbReference type="RefSeq" id="XP_003289210.1">
    <property type="nucleotide sequence ID" value="XM_003289162.1"/>
</dbReference>
<dbReference type="InParanoid" id="F0ZP65"/>
<dbReference type="VEuPathDB" id="AmoebaDB:DICPUDRAFT_153543"/>
<sequence length="68" mass="7951">MTSNIIRNENLIFKFNKNVQYSQIKINPITEILNNQLSPFQYIKLLIPNSNNNGIILQVYPDPTIEEM</sequence>
<protein>
    <submittedName>
        <fullName evidence="1">Uncharacterized protein</fullName>
    </submittedName>
</protein>
<reference evidence="2" key="1">
    <citation type="journal article" date="2011" name="Genome Biol.">
        <title>Comparative genomics of the social amoebae Dictyostelium discoideum and Dictyostelium purpureum.</title>
        <authorList>
            <consortium name="US DOE Joint Genome Institute (JGI-PGF)"/>
            <person name="Sucgang R."/>
            <person name="Kuo A."/>
            <person name="Tian X."/>
            <person name="Salerno W."/>
            <person name="Parikh A."/>
            <person name="Feasley C.L."/>
            <person name="Dalin E."/>
            <person name="Tu H."/>
            <person name="Huang E."/>
            <person name="Barry K."/>
            <person name="Lindquist E."/>
            <person name="Shapiro H."/>
            <person name="Bruce D."/>
            <person name="Schmutz J."/>
            <person name="Salamov A."/>
            <person name="Fey P."/>
            <person name="Gaudet P."/>
            <person name="Anjard C."/>
            <person name="Babu M.M."/>
            <person name="Basu S."/>
            <person name="Bushmanova Y."/>
            <person name="van der Wel H."/>
            <person name="Katoh-Kurasawa M."/>
            <person name="Dinh C."/>
            <person name="Coutinho P.M."/>
            <person name="Saito T."/>
            <person name="Elias M."/>
            <person name="Schaap P."/>
            <person name="Kay R.R."/>
            <person name="Henrissat B."/>
            <person name="Eichinger L."/>
            <person name="Rivero F."/>
            <person name="Putnam N.H."/>
            <person name="West C.M."/>
            <person name="Loomis W.F."/>
            <person name="Chisholm R.L."/>
            <person name="Shaulsky G."/>
            <person name="Strassmann J.E."/>
            <person name="Queller D.C."/>
            <person name="Kuspa A."/>
            <person name="Grigoriev I.V."/>
        </authorList>
    </citation>
    <scope>NUCLEOTIDE SEQUENCE [LARGE SCALE GENOMIC DNA]</scope>
    <source>
        <strain evidence="2">QSDP1</strain>
    </source>
</reference>
<evidence type="ECO:0000313" key="2">
    <source>
        <dbReference type="Proteomes" id="UP000001064"/>
    </source>
</evidence>
<organism evidence="1 2">
    <name type="scientific">Dictyostelium purpureum</name>
    <name type="common">Slime mold</name>
    <dbReference type="NCBI Taxonomy" id="5786"/>
    <lineage>
        <taxon>Eukaryota</taxon>
        <taxon>Amoebozoa</taxon>
        <taxon>Evosea</taxon>
        <taxon>Eumycetozoa</taxon>
        <taxon>Dictyostelia</taxon>
        <taxon>Dictyosteliales</taxon>
        <taxon>Dictyosteliaceae</taxon>
        <taxon>Dictyostelium</taxon>
    </lineage>
</organism>
<accession>F0ZP65</accession>
<evidence type="ECO:0000313" key="1">
    <source>
        <dbReference type="EMBL" id="EGC34281.1"/>
    </source>
</evidence>